<evidence type="ECO:0000313" key="13">
    <source>
        <dbReference type="EMBL" id="KAG0256651.1"/>
    </source>
</evidence>
<dbReference type="InterPro" id="IPR043519">
    <property type="entry name" value="NT_sf"/>
</dbReference>
<dbReference type="Gene3D" id="3.30.460.10">
    <property type="entry name" value="Beta Polymerase, domain 2"/>
    <property type="match status" value="1"/>
</dbReference>
<dbReference type="GO" id="GO:1990817">
    <property type="term" value="F:poly(A) RNA polymerase activity"/>
    <property type="evidence" value="ECO:0007669"/>
    <property type="project" value="UniProtKB-EC"/>
</dbReference>
<evidence type="ECO:0000313" key="14">
    <source>
        <dbReference type="Proteomes" id="UP000726737"/>
    </source>
</evidence>
<reference evidence="13" key="1">
    <citation type="journal article" date="2020" name="Fungal Divers.">
        <title>Resolving the Mortierellaceae phylogeny through synthesis of multi-gene phylogenetics and phylogenomics.</title>
        <authorList>
            <person name="Vandepol N."/>
            <person name="Liber J."/>
            <person name="Desiro A."/>
            <person name="Na H."/>
            <person name="Kennedy M."/>
            <person name="Barry K."/>
            <person name="Grigoriev I.V."/>
            <person name="Miller A.N."/>
            <person name="O'Donnell K."/>
            <person name="Stajich J.E."/>
            <person name="Bonito G."/>
        </authorList>
    </citation>
    <scope>NUCLEOTIDE SEQUENCE</scope>
    <source>
        <strain evidence="13">KOD948</strain>
    </source>
</reference>
<proteinExistence type="inferred from homology"/>
<feature type="region of interest" description="Disordered" evidence="10">
    <location>
        <begin position="672"/>
        <end position="701"/>
    </location>
</feature>
<comment type="cofactor">
    <cofactor evidence="1">
        <name>Mn(2+)</name>
        <dbReference type="ChEBI" id="CHEBI:29035"/>
    </cofactor>
</comment>
<dbReference type="EMBL" id="JAAAJA010000289">
    <property type="protein sequence ID" value="KAG0256651.1"/>
    <property type="molecule type" value="Genomic_DNA"/>
</dbReference>
<feature type="compositionally biased region" description="Polar residues" evidence="10">
    <location>
        <begin position="688"/>
        <end position="701"/>
    </location>
</feature>
<evidence type="ECO:0000256" key="2">
    <source>
        <dbReference type="ARBA" id="ARBA00001946"/>
    </source>
</evidence>
<evidence type="ECO:0000256" key="7">
    <source>
        <dbReference type="ARBA" id="ARBA00022679"/>
    </source>
</evidence>
<dbReference type="CDD" id="cd05402">
    <property type="entry name" value="NT_PAP_TUTase"/>
    <property type="match status" value="1"/>
</dbReference>
<keyword evidence="8" id="KW-0479">Metal-binding</keyword>
<dbReference type="GO" id="GO:0046872">
    <property type="term" value="F:metal ion binding"/>
    <property type="evidence" value="ECO:0007669"/>
    <property type="project" value="UniProtKB-KW"/>
</dbReference>
<feature type="compositionally biased region" description="Low complexity" evidence="10">
    <location>
        <begin position="765"/>
        <end position="777"/>
    </location>
</feature>
<dbReference type="SUPFAM" id="SSF81301">
    <property type="entry name" value="Nucleotidyltransferase"/>
    <property type="match status" value="1"/>
</dbReference>
<feature type="region of interest" description="Disordered" evidence="10">
    <location>
        <begin position="868"/>
        <end position="912"/>
    </location>
</feature>
<dbReference type="GO" id="GO:0031123">
    <property type="term" value="P:RNA 3'-end processing"/>
    <property type="evidence" value="ECO:0007669"/>
    <property type="project" value="TreeGrafter"/>
</dbReference>
<name>A0A9P6Q119_9FUNG</name>
<keyword evidence="9" id="KW-0460">Magnesium</keyword>
<evidence type="ECO:0000256" key="5">
    <source>
        <dbReference type="ARBA" id="ARBA00012388"/>
    </source>
</evidence>
<evidence type="ECO:0000256" key="3">
    <source>
        <dbReference type="ARBA" id="ARBA00004496"/>
    </source>
</evidence>
<organism evidence="13 14">
    <name type="scientific">Mortierella polycephala</name>
    <dbReference type="NCBI Taxonomy" id="41804"/>
    <lineage>
        <taxon>Eukaryota</taxon>
        <taxon>Fungi</taxon>
        <taxon>Fungi incertae sedis</taxon>
        <taxon>Mucoromycota</taxon>
        <taxon>Mortierellomycotina</taxon>
        <taxon>Mortierellomycetes</taxon>
        <taxon>Mortierellales</taxon>
        <taxon>Mortierellaceae</taxon>
        <taxon>Mortierella</taxon>
    </lineage>
</organism>
<evidence type="ECO:0000256" key="1">
    <source>
        <dbReference type="ARBA" id="ARBA00001936"/>
    </source>
</evidence>
<keyword evidence="14" id="KW-1185">Reference proteome</keyword>
<dbReference type="Pfam" id="PF22600">
    <property type="entry name" value="MTPAP-like_central"/>
    <property type="match status" value="1"/>
</dbReference>
<keyword evidence="6" id="KW-0963">Cytoplasm</keyword>
<dbReference type="EC" id="2.7.7.19" evidence="5"/>
<gene>
    <name evidence="13" type="ORF">BG011_004378</name>
</gene>
<dbReference type="GO" id="GO:0005737">
    <property type="term" value="C:cytoplasm"/>
    <property type="evidence" value="ECO:0007669"/>
    <property type="project" value="UniProtKB-SubCell"/>
</dbReference>
<evidence type="ECO:0000259" key="12">
    <source>
        <dbReference type="Pfam" id="PF22600"/>
    </source>
</evidence>
<evidence type="ECO:0000256" key="8">
    <source>
        <dbReference type="ARBA" id="ARBA00022723"/>
    </source>
</evidence>
<dbReference type="AlphaFoldDB" id="A0A9P6Q119"/>
<comment type="cofactor">
    <cofactor evidence="2">
        <name>Mg(2+)</name>
        <dbReference type="ChEBI" id="CHEBI:18420"/>
    </cofactor>
</comment>
<evidence type="ECO:0000256" key="10">
    <source>
        <dbReference type="SAM" id="MobiDB-lite"/>
    </source>
</evidence>
<evidence type="ECO:0000256" key="6">
    <source>
        <dbReference type="ARBA" id="ARBA00022490"/>
    </source>
</evidence>
<keyword evidence="7" id="KW-0808">Transferase</keyword>
<comment type="caution">
    <text evidence="13">The sequence shown here is derived from an EMBL/GenBank/DDBJ whole genome shotgun (WGS) entry which is preliminary data.</text>
</comment>
<dbReference type="SUPFAM" id="SSF81631">
    <property type="entry name" value="PAP/OAS1 substrate-binding domain"/>
    <property type="match status" value="1"/>
</dbReference>
<feature type="region of interest" description="Disordered" evidence="10">
    <location>
        <begin position="714"/>
        <end position="792"/>
    </location>
</feature>
<evidence type="ECO:0000256" key="4">
    <source>
        <dbReference type="ARBA" id="ARBA00008593"/>
    </source>
</evidence>
<comment type="subcellular location">
    <subcellularLocation>
        <location evidence="3">Cytoplasm</location>
    </subcellularLocation>
</comment>
<evidence type="ECO:0000256" key="9">
    <source>
        <dbReference type="ARBA" id="ARBA00022842"/>
    </source>
</evidence>
<dbReference type="Gene3D" id="1.10.1410.10">
    <property type="match status" value="1"/>
</dbReference>
<dbReference type="InterPro" id="IPR054708">
    <property type="entry name" value="MTPAP-like_central"/>
</dbReference>
<dbReference type="Proteomes" id="UP000726737">
    <property type="component" value="Unassembled WGS sequence"/>
</dbReference>
<feature type="region of interest" description="Disordered" evidence="10">
    <location>
        <begin position="218"/>
        <end position="239"/>
    </location>
</feature>
<evidence type="ECO:0000259" key="11">
    <source>
        <dbReference type="Pfam" id="PF03828"/>
    </source>
</evidence>
<feature type="compositionally biased region" description="Low complexity" evidence="10">
    <location>
        <begin position="882"/>
        <end position="899"/>
    </location>
</feature>
<dbReference type="PANTHER" id="PTHR12271:SF40">
    <property type="entry name" value="POLY(A) RNA POLYMERASE GLD2"/>
    <property type="match status" value="1"/>
</dbReference>
<dbReference type="OrthoDB" id="2274644at2759"/>
<dbReference type="GO" id="GO:0010605">
    <property type="term" value="P:negative regulation of macromolecule metabolic process"/>
    <property type="evidence" value="ECO:0007669"/>
    <property type="project" value="UniProtKB-ARBA"/>
</dbReference>
<feature type="domain" description="PAP-associated" evidence="11">
    <location>
        <begin position="525"/>
        <end position="594"/>
    </location>
</feature>
<dbReference type="PANTHER" id="PTHR12271">
    <property type="entry name" value="POLY A POLYMERASE CID PAP -RELATED"/>
    <property type="match status" value="1"/>
</dbReference>
<comment type="similarity">
    <text evidence="4">Belongs to the DNA polymerase type-B-like family.</text>
</comment>
<dbReference type="Pfam" id="PF03828">
    <property type="entry name" value="PAP_assoc"/>
    <property type="match status" value="1"/>
</dbReference>
<feature type="domain" description="Poly(A) RNA polymerase mitochondrial-like central palm" evidence="12">
    <location>
        <begin position="290"/>
        <end position="424"/>
    </location>
</feature>
<dbReference type="InterPro" id="IPR002058">
    <property type="entry name" value="PAP_assoc"/>
</dbReference>
<sequence>MTEKNLVSLLFDTILFEKSFFIGTTAVFRGTADQVHVSFTELAKAFDIAQDVCRLCRDTQSNNALSAPAFESQLKEAGLNVAKCVEEYVHRIDGCNGIFLPKTAQSTASTTTTTTTTAIDEKQEGSTGEDLDHKGLAPPKIGFSTDGIDLPVLDSTYRKQFDERYVAAGRPGNHDMIARIVLRLRRDLWNQTIPAGNLDRVDTLAIYHYGSRWAQMKRDSASKTKQKAAKAGTTSDRAVRPTSSADYAAKIAHRLVGLHVRENDRPTYGLQGEFELPVVAPISGAYERVSASMMAFYQRLVPSNDSINKRSLLVRRLQRILDTAFPSAGLRLEMFGSYASGLGSESSDADLCITSDSFRKSAPYNDMRMLASVLRRGGMIKVQAISNARVPIVKFVDPNTRINCDINANHVLGIHNSKLIRCYTKIDDRVHPLLYCLKALVKKHKINDSSQSSLSSYAYVMMAIGFLQAQDPPVLPALQAQPEECLTPLFVQLDHEGRGGRDLINCTFDHDVTRYQGFGSRNTKSVGQLLVEFFEFYTRYYDYQTMEVNVRFGGVRVRDEITRARNAKPGSKLRVPQRGHGEKKLVVMDPFIRDRNVSGSCQSRHLTRVWRIFESIYFTLSHGEFQRAFDLVPERYGEEVPGQQPPMEQQHKVIMPTGPAASASNPGALKKQYGRPSSVGIVTAPKPDNTTMTSADGTRNSSVQQVTHTIGLLNINTGGDHGHVAGATKSKKQMQRTPVAQGYQAERASDSIAAASRQHRERTLQSSSNQQNRASSNTNPQTITAATDPESQAARRIVQTSLLKALSDQKRHNDLLDQKRHNDLLDQAQSRGSSIGAGATAKPKYQAENQAQQMNLEFPVLTKTHKLLHNKTKNPGTGGPTGSNNNNNNGNRYQGNNNGSEPIIKATPEYGA</sequence>
<accession>A0A9P6Q119</accession>
<protein>
    <recommendedName>
        <fullName evidence="5">polynucleotide adenylyltransferase</fullName>
        <ecNumber evidence="5">2.7.7.19</ecNumber>
    </recommendedName>
</protein>